<feature type="compositionally biased region" description="Basic and acidic residues" evidence="1">
    <location>
        <begin position="263"/>
        <end position="274"/>
    </location>
</feature>
<feature type="region of interest" description="Disordered" evidence="1">
    <location>
        <begin position="1"/>
        <end position="79"/>
    </location>
</feature>
<proteinExistence type="predicted"/>
<dbReference type="Proteomes" id="UP001183629">
    <property type="component" value="Unassembled WGS sequence"/>
</dbReference>
<comment type="caution">
    <text evidence="2">The sequence shown here is derived from an EMBL/GenBank/DDBJ whole genome shotgun (WGS) entry which is preliminary data.</text>
</comment>
<evidence type="ECO:0000313" key="3">
    <source>
        <dbReference type="Proteomes" id="UP001183629"/>
    </source>
</evidence>
<keyword evidence="3" id="KW-1185">Reference proteome</keyword>
<gene>
    <name evidence="2" type="ORF">J2S44_008498</name>
</gene>
<feature type="region of interest" description="Disordered" evidence="1">
    <location>
        <begin position="176"/>
        <end position="287"/>
    </location>
</feature>
<dbReference type="AlphaFoldDB" id="A0AAE3ZYB1"/>
<protein>
    <submittedName>
        <fullName evidence="2">Uncharacterized protein</fullName>
    </submittedName>
</protein>
<sequence>MCGASFTTGSPADRPTPHRSGSSRPAPADQKNLPDPLRNPKSTPLGCADRTRTCPDPARQPSTRHIGWSSTHGEGSMVPRIHVTADDLARVRLAPAADPAGRRCSARTRSAHVPPAGCSATGPGVRDPRLPADARLLFQPAPPVGYSADFLTPAGGSVRLEDGIETVPHTPRHRLRTDLAQPAGRTRSPRPCGCSPTAAPRGWPGSVGAGSARCRRGPTPAPQARGATPGTWCGGSELGAARARRWRPRGFVLATAGPAGRSASDDRGPREHAGRTAPGAGRSPLRL</sequence>
<organism evidence="2 3">
    <name type="scientific">Catenuloplanes niger</name>
    <dbReference type="NCBI Taxonomy" id="587534"/>
    <lineage>
        <taxon>Bacteria</taxon>
        <taxon>Bacillati</taxon>
        <taxon>Actinomycetota</taxon>
        <taxon>Actinomycetes</taxon>
        <taxon>Micromonosporales</taxon>
        <taxon>Micromonosporaceae</taxon>
        <taxon>Catenuloplanes</taxon>
    </lineage>
</organism>
<feature type="compositionally biased region" description="Polar residues" evidence="1">
    <location>
        <begin position="1"/>
        <end position="10"/>
    </location>
</feature>
<evidence type="ECO:0000256" key="1">
    <source>
        <dbReference type="SAM" id="MobiDB-lite"/>
    </source>
</evidence>
<feature type="compositionally biased region" description="Polar residues" evidence="1">
    <location>
        <begin position="60"/>
        <end position="73"/>
    </location>
</feature>
<reference evidence="2 3" key="1">
    <citation type="submission" date="2023-07" db="EMBL/GenBank/DDBJ databases">
        <title>Sequencing the genomes of 1000 actinobacteria strains.</title>
        <authorList>
            <person name="Klenk H.-P."/>
        </authorList>
    </citation>
    <scope>NUCLEOTIDE SEQUENCE [LARGE SCALE GENOMIC DNA]</scope>
    <source>
        <strain evidence="2 3">DSM 44711</strain>
    </source>
</reference>
<feature type="region of interest" description="Disordered" evidence="1">
    <location>
        <begin position="97"/>
        <end position="127"/>
    </location>
</feature>
<name>A0AAE3ZYB1_9ACTN</name>
<evidence type="ECO:0000313" key="2">
    <source>
        <dbReference type="EMBL" id="MDR7328248.1"/>
    </source>
</evidence>
<accession>A0AAE3ZYB1</accession>
<dbReference type="EMBL" id="JAVDYC010000001">
    <property type="protein sequence ID" value="MDR7328248.1"/>
    <property type="molecule type" value="Genomic_DNA"/>
</dbReference>